<dbReference type="Gene3D" id="3.80.30.20">
    <property type="entry name" value="tm_1862 like domain"/>
    <property type="match status" value="1"/>
</dbReference>
<dbReference type="GO" id="GO:0051536">
    <property type="term" value="F:iron-sulfur cluster binding"/>
    <property type="evidence" value="ECO:0007669"/>
    <property type="project" value="InterPro"/>
</dbReference>
<evidence type="ECO:0000313" key="3">
    <source>
        <dbReference type="Proteomes" id="UP000297714"/>
    </source>
</evidence>
<dbReference type="SFLD" id="SFLDG01082">
    <property type="entry name" value="B12-binding_domain_containing"/>
    <property type="match status" value="1"/>
</dbReference>
<accession>A0A4Z0YBC5</accession>
<dbReference type="PROSITE" id="PS51918">
    <property type="entry name" value="RADICAL_SAM"/>
    <property type="match status" value="1"/>
</dbReference>
<dbReference type="SMART" id="SM00729">
    <property type="entry name" value="Elp3"/>
    <property type="match status" value="1"/>
</dbReference>
<dbReference type="InterPro" id="IPR006638">
    <property type="entry name" value="Elp3/MiaA/NifB-like_rSAM"/>
</dbReference>
<dbReference type="Pfam" id="PF19864">
    <property type="entry name" value="Radical_SAM_N2"/>
    <property type="match status" value="1"/>
</dbReference>
<dbReference type="NCBIfam" id="TIGR03960">
    <property type="entry name" value="rSAM_fuse_unch"/>
    <property type="match status" value="1"/>
</dbReference>
<organism evidence="2 3">
    <name type="scientific">Caproiciproducens galactitolivorans</name>
    <dbReference type="NCBI Taxonomy" id="642589"/>
    <lineage>
        <taxon>Bacteria</taxon>
        <taxon>Bacillati</taxon>
        <taxon>Bacillota</taxon>
        <taxon>Clostridia</taxon>
        <taxon>Eubacteriales</taxon>
        <taxon>Acutalibacteraceae</taxon>
        <taxon>Caproiciproducens</taxon>
    </lineage>
</organism>
<dbReference type="SFLD" id="SFLDS00029">
    <property type="entry name" value="Radical_SAM"/>
    <property type="match status" value="1"/>
</dbReference>
<protein>
    <submittedName>
        <fullName evidence="2">Radical SAM superfamily protein</fullName>
    </submittedName>
</protein>
<dbReference type="CDD" id="cd01335">
    <property type="entry name" value="Radical_SAM"/>
    <property type="match status" value="1"/>
</dbReference>
<dbReference type="Proteomes" id="UP000297714">
    <property type="component" value="Unassembled WGS sequence"/>
</dbReference>
<dbReference type="SUPFAM" id="SSF102114">
    <property type="entry name" value="Radical SAM enzymes"/>
    <property type="match status" value="1"/>
</dbReference>
<dbReference type="InterPro" id="IPR045784">
    <property type="entry name" value="Radical_SAM_N2"/>
</dbReference>
<feature type="domain" description="Radical SAM core" evidence="1">
    <location>
        <begin position="253"/>
        <end position="490"/>
    </location>
</feature>
<dbReference type="PANTHER" id="PTHR42731:SF1">
    <property type="entry name" value="RADICAL SAM DOMAIN PROTEIN"/>
    <property type="match status" value="1"/>
</dbReference>
<dbReference type="InterPro" id="IPR058240">
    <property type="entry name" value="rSAM_sf"/>
</dbReference>
<keyword evidence="3" id="KW-1185">Reference proteome</keyword>
<proteinExistence type="predicted"/>
<evidence type="ECO:0000259" key="1">
    <source>
        <dbReference type="PROSITE" id="PS51918"/>
    </source>
</evidence>
<comment type="caution">
    <text evidence="2">The sequence shown here is derived from an EMBL/GenBank/DDBJ whole genome shotgun (WGS) entry which is preliminary data.</text>
</comment>
<dbReference type="Pfam" id="PF04055">
    <property type="entry name" value="Radical_SAM"/>
    <property type="match status" value="1"/>
</dbReference>
<dbReference type="EMBL" id="SRMQ01000005">
    <property type="protein sequence ID" value="TGJ76541.1"/>
    <property type="molecule type" value="Genomic_DNA"/>
</dbReference>
<sequence length="618" mass="70054">MITKKIEKMLANVQKPGRYVGGELNSIVKNPDQVDVRFAFCFPDVYEVGMSHLGMKILYSQLNTLPYVWCERVFAPWMDMEEQMRKNNVPLYALESGDSIAGFDFIAFTLQYELSFTNVLNMLDLAGIPLKASDRHGLSPLVVAGGPCTCNSEPLADFFDLFFIGEGEEMDCEVIELYRRYKKENRSKEEFLIAAAQIPGVYVPSLYDVTYNDNGTIKAILPKCGAPEKIRKRVMIDMDKSYFPDKFVVPYIGIVHDRAVAEVLRGCIRGCRFCQAGFLYRPFREKSVAVIDKQCHDLCDNTGYDEISLSSLSTSDYSRINELLNQLLTWTKEEKTGVSLPSLRVDNFSTELMSKIKSVRRSGLTFAPEAGTQRLRDVINKNVTEEELLKTVKTAFKGGWTTIKLYFMIGLPTETMDDVAGIAELGQKVVDAFYENPDKPKGKSVKVTVSASSFVPKPFTPFQWEPQDTIETLHRKQRHLVSSVRTRKVEPNYHDADVSFLEAVFARGDRRLCNVLLEAHKIGCKMDGWQDCFSLAKWLEAFRKCGIDPAFYANRRRSFDEVLPWDHIDCGVKKSFLIEECKRAYANQTTPNCREQCSSCGAACFKGGICVEKRPNLV</sequence>
<reference evidence="2 3" key="1">
    <citation type="submission" date="2019-04" db="EMBL/GenBank/DDBJ databases">
        <authorList>
            <person name="Poehlein A."/>
            <person name="Bengelsdorf F.R."/>
            <person name="Duerre P."/>
            <person name="Daniel R."/>
        </authorList>
    </citation>
    <scope>NUCLEOTIDE SEQUENCE [LARGE SCALE GENOMIC DNA]</scope>
    <source>
        <strain evidence="2 3">BS-1</strain>
    </source>
</reference>
<dbReference type="PANTHER" id="PTHR42731">
    <property type="entry name" value="SLL1084 PROTEIN"/>
    <property type="match status" value="1"/>
</dbReference>
<dbReference type="AlphaFoldDB" id="A0A4Z0YBC5"/>
<gene>
    <name evidence="2" type="ORF">CAGA_14580</name>
</gene>
<dbReference type="OrthoDB" id="9806827at2"/>
<dbReference type="InterPro" id="IPR023404">
    <property type="entry name" value="rSAM_horseshoe"/>
</dbReference>
<dbReference type="InterPro" id="IPR023862">
    <property type="entry name" value="CHP03960_rSAM"/>
</dbReference>
<dbReference type="RefSeq" id="WP_135659292.1">
    <property type="nucleotide sequence ID" value="NZ_JAJUFJ010000001.1"/>
</dbReference>
<dbReference type="InterPro" id="IPR007197">
    <property type="entry name" value="rSAM"/>
</dbReference>
<name>A0A4Z0YBC5_9FIRM</name>
<evidence type="ECO:0000313" key="2">
    <source>
        <dbReference type="EMBL" id="TGJ76541.1"/>
    </source>
</evidence>
<dbReference type="GO" id="GO:0003824">
    <property type="term" value="F:catalytic activity"/>
    <property type="evidence" value="ECO:0007669"/>
    <property type="project" value="InterPro"/>
</dbReference>